<feature type="transmembrane region" description="Helical" evidence="8">
    <location>
        <begin position="810"/>
        <end position="829"/>
    </location>
</feature>
<dbReference type="InterPro" id="IPR035991">
    <property type="entry name" value="Casein_kinase_II_beta-like"/>
</dbReference>
<gene>
    <name evidence="10" type="ORF">D9613_005020</name>
</gene>
<feature type="transmembrane region" description="Helical" evidence="8">
    <location>
        <begin position="917"/>
        <end position="940"/>
    </location>
</feature>
<name>A0A8H4QYY6_9AGAR</name>
<evidence type="ECO:0000256" key="2">
    <source>
        <dbReference type="ARBA" id="ARBA00006941"/>
    </source>
</evidence>
<dbReference type="GO" id="GO:0006412">
    <property type="term" value="P:translation"/>
    <property type="evidence" value="ECO:0007669"/>
    <property type="project" value="InterPro"/>
</dbReference>
<comment type="caution">
    <text evidence="10">The sequence shown here is derived from an EMBL/GenBank/DDBJ whole genome shotgun (WGS) entry which is preliminary data.</text>
</comment>
<comment type="similarity">
    <text evidence="2 6">Belongs to the casein kinase 2 subunit beta family.</text>
</comment>
<feature type="transmembrane region" description="Helical" evidence="8">
    <location>
        <begin position="759"/>
        <end position="779"/>
    </location>
</feature>
<feature type="transmembrane region" description="Helical" evidence="8">
    <location>
        <begin position="982"/>
        <end position="1004"/>
    </location>
</feature>
<dbReference type="InterPro" id="IPR038097">
    <property type="entry name" value="Ribosomal_eL36_sf"/>
</dbReference>
<dbReference type="InterPro" id="IPR000509">
    <property type="entry name" value="Ribosomal_eL36"/>
</dbReference>
<dbReference type="PRINTS" id="PR00472">
    <property type="entry name" value="CASNKINASEII"/>
</dbReference>
<keyword evidence="11" id="KW-1185">Reference proteome</keyword>
<sequence>MSLITSSSTNRESLDVVAIDSKRWFMWYRTEICIDRSWNDLTKLVRDSHLRRRDSFLRIVKMASRQRPPQDDPQNVGGGDEVVDATAEGDEVMEDAEEQDDGYTSSTPTSTLTWISWFCSLPGHEYFCEVTEDFIEDDFNLTGLNGLVPFWKEAMEMVLDVEPDEDTSKIPDVSIVESSAEMLYGLVHQRYILTRAGLQAMAEKYENGVFGSCPRVYCVGCNVVPCGRVDIPGNDTVKLFCPNCNDIFVPPSSRFQGVDGAFFGTTFAHLFFQTYRELAPAPFWKAPSSGGSPLSPRSGSVASNNSSRPPPFVNPNPHGGQKRASGYVYVPRIYGFKVSERAKSGPRMQWLRLRPESPEELDSVDWRGRWIGTDDEYDDDEEEEEDRQMEDFDPDAGEGDDDDDEEEEEEEEAGGGPSAGKGKSPGKQLSSQASVPPTSSPAHSARTSPTTPGAPRTPEDTSILGNLPGFGRSPGGKVQMVRQWAPRADWAATAQIKYYRLQSKRESGGDFGMRSVRIKTIQYIKASLHRKQVRDLLYGYQRTRQDLKKMVRSMRPSQRKGVQSTKTKFVRSVIREVAGFSAYERRVMELLRNSKDKKARKLTKKRVGIDMLLRRRGDRWLMSGCDTARHPSSLKTQARGALDCYPREQESALNGERCTVLGLSCFYIRGDSFQESAVEPDVQPPPSMLQWFVSSFIQWLHVPQKHTLSWSTPSSPRSSTDDLILPLSASAHTVSFTITEPLEDIPAEAFRWRLLPSHLPILIVILMFPLSTALVLWCLSTLPISLSWPHDIADLAQLGRELHGYSQSGFWPLSHVIGVMAISAVWKHAWSIPGSVLWNVLGGALFSPFYATILLTTLTTIGSLCATMLSTPLGPFLAKIFPRALDMTRNALGGDSDSDTSGNQSKPKSSAWVRLSVLRLIGVVPWSGINIACGVCGVSLVDCMLGTFIGCLPWTAVTCQIGDILQTVASTPSTSPQTVSSLLATPAIILKLVFLSVLSLAPILGRGKLRAMISHSPRIPTVTTDTNTSAEERKARWTWVQEWRTKIRLSSRSRAREQQAQDQLTLDTLIDEKRRMQDLSPS</sequence>
<dbReference type="GO" id="GO:0005737">
    <property type="term" value="C:cytoplasm"/>
    <property type="evidence" value="ECO:0007669"/>
    <property type="project" value="TreeGrafter"/>
</dbReference>
<dbReference type="PANTHER" id="PTHR11740">
    <property type="entry name" value="CASEIN KINASE II SUBUNIT BETA"/>
    <property type="match status" value="1"/>
</dbReference>
<feature type="region of interest" description="Disordered" evidence="7">
    <location>
        <begin position="357"/>
        <end position="476"/>
    </location>
</feature>
<accession>A0A8H4QYY6</accession>
<reference evidence="10 11" key="1">
    <citation type="submission" date="2019-12" db="EMBL/GenBank/DDBJ databases">
        <authorList>
            <person name="Floudas D."/>
            <person name="Bentzer J."/>
            <person name="Ahren D."/>
            <person name="Johansson T."/>
            <person name="Persson P."/>
            <person name="Tunlid A."/>
        </authorList>
    </citation>
    <scope>NUCLEOTIDE SEQUENCE [LARGE SCALE GENOMIC DNA]</scope>
    <source>
        <strain evidence="10 11">CBS 102.39</strain>
    </source>
</reference>
<dbReference type="PANTHER" id="PTHR11740:SF0">
    <property type="entry name" value="CASEIN KINASE II SUBUNIT BETA"/>
    <property type="match status" value="1"/>
</dbReference>
<evidence type="ECO:0000256" key="7">
    <source>
        <dbReference type="SAM" id="MobiDB-lite"/>
    </source>
</evidence>
<protein>
    <recommendedName>
        <fullName evidence="6">Casein kinase II subunit beta</fullName>
        <shortName evidence="6">CK II beta</shortName>
    </recommendedName>
</protein>
<dbReference type="FunFam" id="2.20.25.20:FF:000001">
    <property type="entry name" value="Casein kinase II subunit beta"/>
    <property type="match status" value="1"/>
</dbReference>
<keyword evidence="8" id="KW-1133">Transmembrane helix</keyword>
<dbReference type="InterPro" id="IPR000704">
    <property type="entry name" value="Casein_kinase_II_reg-sub"/>
</dbReference>
<evidence type="ECO:0000256" key="1">
    <source>
        <dbReference type="ARBA" id="ARBA00006509"/>
    </source>
</evidence>
<evidence type="ECO:0000256" key="6">
    <source>
        <dbReference type="RuleBase" id="RU361268"/>
    </source>
</evidence>
<dbReference type="GO" id="GO:0034456">
    <property type="term" value="C:UTP-C complex"/>
    <property type="evidence" value="ECO:0007669"/>
    <property type="project" value="TreeGrafter"/>
</dbReference>
<feature type="compositionally biased region" description="Polar residues" evidence="7">
    <location>
        <begin position="428"/>
        <end position="451"/>
    </location>
</feature>
<dbReference type="FunFam" id="1.10.1820.10:FF:000005">
    <property type="entry name" value="Casein kinase II subunit beta"/>
    <property type="match status" value="1"/>
</dbReference>
<evidence type="ECO:0000313" key="10">
    <source>
        <dbReference type="EMBL" id="KAF4619251.1"/>
    </source>
</evidence>
<keyword evidence="8" id="KW-0472">Membrane</keyword>
<evidence type="ECO:0000256" key="3">
    <source>
        <dbReference type="ARBA" id="ARBA00022980"/>
    </source>
</evidence>
<dbReference type="InterPro" id="IPR016149">
    <property type="entry name" value="Casein_kin_II_reg-sub_N"/>
</dbReference>
<comment type="similarity">
    <text evidence="1">Belongs to the eukaryotic ribosomal protein eL36 family.</text>
</comment>
<dbReference type="GO" id="GO:0005840">
    <property type="term" value="C:ribosome"/>
    <property type="evidence" value="ECO:0007669"/>
    <property type="project" value="UniProtKB-KW"/>
</dbReference>
<keyword evidence="4" id="KW-0687">Ribonucleoprotein</keyword>
<feature type="domain" description="VTT" evidence="9">
    <location>
        <begin position="832"/>
        <end position="963"/>
    </location>
</feature>
<dbReference type="Pfam" id="PF09335">
    <property type="entry name" value="VTT_dom"/>
    <property type="match status" value="1"/>
</dbReference>
<evidence type="ECO:0000256" key="5">
    <source>
        <dbReference type="ARBA" id="ARBA00045899"/>
    </source>
</evidence>
<feature type="compositionally biased region" description="Acidic residues" evidence="7">
    <location>
        <begin position="373"/>
        <end position="413"/>
    </location>
</feature>
<evidence type="ECO:0000256" key="8">
    <source>
        <dbReference type="SAM" id="Phobius"/>
    </source>
</evidence>
<dbReference type="GO" id="GO:0003735">
    <property type="term" value="F:structural constituent of ribosome"/>
    <property type="evidence" value="ECO:0007669"/>
    <property type="project" value="InterPro"/>
</dbReference>
<dbReference type="Pfam" id="PF01158">
    <property type="entry name" value="Ribosomal_L36e"/>
    <property type="match status" value="1"/>
</dbReference>
<dbReference type="GO" id="GO:0006359">
    <property type="term" value="P:regulation of transcription by RNA polymerase III"/>
    <property type="evidence" value="ECO:0007669"/>
    <property type="project" value="TreeGrafter"/>
</dbReference>
<comment type="subunit">
    <text evidence="6">Tetramer of two alpha and two beta subunits.</text>
</comment>
<proteinExistence type="inferred from homology"/>
<evidence type="ECO:0000256" key="4">
    <source>
        <dbReference type="ARBA" id="ARBA00023274"/>
    </source>
</evidence>
<keyword evidence="3" id="KW-0689">Ribosomal protein</keyword>
<dbReference type="InterPro" id="IPR032816">
    <property type="entry name" value="VTT_dom"/>
</dbReference>
<dbReference type="Gene3D" id="1.10.10.1760">
    <property type="entry name" value="60S ribosomal protein L36"/>
    <property type="match status" value="1"/>
</dbReference>
<dbReference type="GO" id="GO:0019887">
    <property type="term" value="F:protein kinase regulator activity"/>
    <property type="evidence" value="ECO:0007669"/>
    <property type="project" value="InterPro"/>
</dbReference>
<keyword evidence="8" id="KW-0812">Transmembrane</keyword>
<feature type="region of interest" description="Disordered" evidence="7">
    <location>
        <begin position="63"/>
        <end position="82"/>
    </location>
</feature>
<organism evidence="10 11">
    <name type="scientific">Agrocybe pediades</name>
    <dbReference type="NCBI Taxonomy" id="84607"/>
    <lineage>
        <taxon>Eukaryota</taxon>
        <taxon>Fungi</taxon>
        <taxon>Dikarya</taxon>
        <taxon>Basidiomycota</taxon>
        <taxon>Agaricomycotina</taxon>
        <taxon>Agaricomycetes</taxon>
        <taxon>Agaricomycetidae</taxon>
        <taxon>Agaricales</taxon>
        <taxon>Agaricineae</taxon>
        <taxon>Strophariaceae</taxon>
        <taxon>Agrocybe</taxon>
    </lineage>
</organism>
<dbReference type="SMART" id="SM01085">
    <property type="entry name" value="CK_II_beta"/>
    <property type="match status" value="1"/>
</dbReference>
<dbReference type="AlphaFoldDB" id="A0A8H4QYY6"/>
<evidence type="ECO:0000259" key="9">
    <source>
        <dbReference type="Pfam" id="PF09335"/>
    </source>
</evidence>
<dbReference type="Gene3D" id="1.10.1820.10">
    <property type="entry name" value="protein kinase ck2 holoenzyme, chain C, domain 1"/>
    <property type="match status" value="1"/>
</dbReference>
<dbReference type="Pfam" id="PF01214">
    <property type="entry name" value="CK_II_beta"/>
    <property type="match status" value="1"/>
</dbReference>
<dbReference type="Gene3D" id="2.20.25.20">
    <property type="match status" value="1"/>
</dbReference>
<dbReference type="GO" id="GO:0005956">
    <property type="term" value="C:protein kinase CK2 complex"/>
    <property type="evidence" value="ECO:0007669"/>
    <property type="project" value="UniProtKB-UniRule"/>
</dbReference>
<dbReference type="EMBL" id="JAACJL010000016">
    <property type="protein sequence ID" value="KAF4619251.1"/>
    <property type="molecule type" value="Genomic_DNA"/>
</dbReference>
<dbReference type="Proteomes" id="UP000521872">
    <property type="component" value="Unassembled WGS sequence"/>
</dbReference>
<dbReference type="SUPFAM" id="SSF57798">
    <property type="entry name" value="Casein kinase II beta subunit"/>
    <property type="match status" value="1"/>
</dbReference>
<comment type="function">
    <text evidence="5 6">Regulatory subunit of casein kinase II/CK2. As part of the kinase complex regulates the basal catalytic activity of the alpha subunit a constitutively active serine/threonine-protein kinase that phosphorylates a large number of substrates containing acidic residues C-terminal to the phosphorylated serine or threonine.</text>
</comment>
<evidence type="ECO:0000313" key="11">
    <source>
        <dbReference type="Proteomes" id="UP000521872"/>
    </source>
</evidence>
<feature type="compositionally biased region" description="Low complexity" evidence="7">
    <location>
        <begin position="289"/>
        <end position="300"/>
    </location>
</feature>
<feature type="region of interest" description="Disordered" evidence="7">
    <location>
        <begin position="289"/>
        <end position="324"/>
    </location>
</feature>